<dbReference type="Gene3D" id="1.10.10.60">
    <property type="entry name" value="Homeodomain-like"/>
    <property type="match status" value="1"/>
</dbReference>
<reference evidence="3" key="2">
    <citation type="journal article" date="2023" name="IMA Fungus">
        <title>Comparative genomic study of the Penicillium genus elucidates a diverse pangenome and 15 lateral gene transfer events.</title>
        <authorList>
            <person name="Petersen C."/>
            <person name="Sorensen T."/>
            <person name="Nielsen M.R."/>
            <person name="Sondergaard T.E."/>
            <person name="Sorensen J.L."/>
            <person name="Fitzpatrick D.A."/>
            <person name="Frisvad J.C."/>
            <person name="Nielsen K.L."/>
        </authorList>
    </citation>
    <scope>NUCLEOTIDE SEQUENCE</scope>
    <source>
        <strain evidence="3">IBT 23319</strain>
    </source>
</reference>
<evidence type="ECO:0000259" key="2">
    <source>
        <dbReference type="Pfam" id="PF05225"/>
    </source>
</evidence>
<dbReference type="EMBL" id="JAPQKT010000003">
    <property type="protein sequence ID" value="KAJ5234886.1"/>
    <property type="molecule type" value="Genomic_DNA"/>
</dbReference>
<accession>A0A9W9P3Q3</accession>
<reference evidence="3" key="1">
    <citation type="submission" date="2022-11" db="EMBL/GenBank/DDBJ databases">
        <authorList>
            <person name="Petersen C."/>
        </authorList>
    </citation>
    <scope>NUCLEOTIDE SEQUENCE</scope>
    <source>
        <strain evidence="3">IBT 23319</strain>
    </source>
</reference>
<dbReference type="InterPro" id="IPR009057">
    <property type="entry name" value="Homeodomain-like_sf"/>
</dbReference>
<gene>
    <name evidence="3" type="ORF">N7469_004054</name>
</gene>
<dbReference type="Proteomes" id="UP001147733">
    <property type="component" value="Unassembled WGS sequence"/>
</dbReference>
<dbReference type="Pfam" id="PF05225">
    <property type="entry name" value="HTH_psq"/>
    <property type="match status" value="1"/>
</dbReference>
<comment type="caution">
    <text evidence="3">The sequence shown here is derived from an EMBL/GenBank/DDBJ whole genome shotgun (WGS) entry which is preliminary data.</text>
</comment>
<dbReference type="InterPro" id="IPR007889">
    <property type="entry name" value="HTH_Psq"/>
</dbReference>
<dbReference type="RefSeq" id="XP_056502386.1">
    <property type="nucleotide sequence ID" value="XM_056642974.1"/>
</dbReference>
<evidence type="ECO:0000256" key="1">
    <source>
        <dbReference type="SAM" id="MobiDB-lite"/>
    </source>
</evidence>
<organism evidence="3 4">
    <name type="scientific">Penicillium citrinum</name>
    <dbReference type="NCBI Taxonomy" id="5077"/>
    <lineage>
        <taxon>Eukaryota</taxon>
        <taxon>Fungi</taxon>
        <taxon>Dikarya</taxon>
        <taxon>Ascomycota</taxon>
        <taxon>Pezizomycotina</taxon>
        <taxon>Eurotiomycetes</taxon>
        <taxon>Eurotiomycetidae</taxon>
        <taxon>Eurotiales</taxon>
        <taxon>Aspergillaceae</taxon>
        <taxon>Penicillium</taxon>
    </lineage>
</organism>
<feature type="compositionally biased region" description="Low complexity" evidence="1">
    <location>
        <begin position="124"/>
        <end position="135"/>
    </location>
</feature>
<feature type="region of interest" description="Disordered" evidence="1">
    <location>
        <begin position="123"/>
        <end position="143"/>
    </location>
</feature>
<feature type="domain" description="HTH psq-type" evidence="2">
    <location>
        <begin position="16"/>
        <end position="56"/>
    </location>
</feature>
<dbReference type="GeneID" id="81382141"/>
<evidence type="ECO:0000313" key="3">
    <source>
        <dbReference type="EMBL" id="KAJ5234886.1"/>
    </source>
</evidence>
<proteinExistence type="predicted"/>
<dbReference type="SUPFAM" id="SSF46689">
    <property type="entry name" value="Homeodomain-like"/>
    <property type="match status" value="1"/>
</dbReference>
<keyword evidence="4" id="KW-1185">Reference proteome</keyword>
<dbReference type="GO" id="GO:0003677">
    <property type="term" value="F:DNA binding"/>
    <property type="evidence" value="ECO:0007669"/>
    <property type="project" value="InterPro"/>
</dbReference>
<name>A0A9W9P3Q3_PENCI</name>
<protein>
    <recommendedName>
        <fullName evidence="2">HTH psq-type domain-containing protein</fullName>
    </recommendedName>
</protein>
<dbReference type="OrthoDB" id="4354814at2759"/>
<sequence>MPPIRTGSSPKSTNQEGKILLALNDIKNGRIKSIHAAAKLYEIPYTTLYTLFKYAYSRFVSDLICVEYNHIDKFDFLDNYQHIPLEVFQSTNPTIKNSFAASGLVPLDPERVLRKLNILLQTLSPPGSRPNSRSSEFTPQTPKTATQLFKQASMLKDLLKQRSNSPPSPSKEMLDQIIKECALALHSSALLAKENADYHTANEKKRQKRNRSTRQIPCEEGLTVEEGLQLGQQLKSLDEAIQVDSHTQSELPNQAAVSATRAPPRCSGCREIGHKINACKNRYI</sequence>
<evidence type="ECO:0000313" key="4">
    <source>
        <dbReference type="Proteomes" id="UP001147733"/>
    </source>
</evidence>
<dbReference type="AlphaFoldDB" id="A0A9W9P3Q3"/>